<dbReference type="Pfam" id="PF12893">
    <property type="entry name" value="Lumazine_bd_2"/>
    <property type="match status" value="1"/>
</dbReference>
<dbReference type="SUPFAM" id="SSF54427">
    <property type="entry name" value="NTF2-like"/>
    <property type="match status" value="1"/>
</dbReference>
<comment type="caution">
    <text evidence="1">The sequence shown here is derived from an EMBL/GenBank/DDBJ whole genome shotgun (WGS) entry which is preliminary data.</text>
</comment>
<dbReference type="Gene3D" id="3.10.450.50">
    <property type="match status" value="1"/>
</dbReference>
<organism evidence="1 2">
    <name type="scientific">SAR86 cluster bacterium</name>
    <dbReference type="NCBI Taxonomy" id="2030880"/>
    <lineage>
        <taxon>Bacteria</taxon>
        <taxon>Pseudomonadati</taxon>
        <taxon>Pseudomonadota</taxon>
        <taxon>Gammaproteobacteria</taxon>
        <taxon>SAR86 cluster</taxon>
    </lineage>
</organism>
<reference evidence="1 2" key="1">
    <citation type="submission" date="2019-02" db="EMBL/GenBank/DDBJ databases">
        <title>Prokaryotic population dynamics and viral predation in marine succession experiment using metagenomics: the confinement effect.</title>
        <authorList>
            <person name="Haro-Moreno J.M."/>
            <person name="Rodriguez-Valera F."/>
            <person name="Lopez-Perez M."/>
        </authorList>
    </citation>
    <scope>NUCLEOTIDE SEQUENCE [LARGE SCALE GENOMIC DNA]</scope>
    <source>
        <strain evidence="1">MED-G164</strain>
    </source>
</reference>
<dbReference type="InterPro" id="IPR039437">
    <property type="entry name" value="FrzH/put_lumazine-bd"/>
</dbReference>
<name>A0A520N2V2_9GAMM</name>
<gene>
    <name evidence="1" type="ORF">EVA97_03685</name>
</gene>
<evidence type="ECO:0000313" key="1">
    <source>
        <dbReference type="EMBL" id="RZO27813.1"/>
    </source>
</evidence>
<proteinExistence type="predicted"/>
<dbReference type="AlphaFoldDB" id="A0A520N2V2"/>
<accession>A0A520N2V2</accession>
<dbReference type="EMBL" id="SHBJ01000027">
    <property type="protein sequence ID" value="RZO27813.1"/>
    <property type="molecule type" value="Genomic_DNA"/>
</dbReference>
<protein>
    <submittedName>
        <fullName evidence="1">Nuclear transport factor 2 family protein</fullName>
    </submittedName>
</protein>
<sequence length="121" mass="13833">MSNKEQIETCINIYYEGCCESDPAKIKEAFDQNAMISGYLPDGLHEMNLDEFAGFVADQQPSPKEKGDQEFLEIISCEIVGDTAIVQIREAYLGMIFIDSFSFLKKDNSWRIYTKLFHVES</sequence>
<dbReference type="InterPro" id="IPR032710">
    <property type="entry name" value="NTF2-like_dom_sf"/>
</dbReference>
<dbReference type="Proteomes" id="UP000315283">
    <property type="component" value="Unassembled WGS sequence"/>
</dbReference>
<evidence type="ECO:0000313" key="2">
    <source>
        <dbReference type="Proteomes" id="UP000315283"/>
    </source>
</evidence>